<dbReference type="InterPro" id="IPR002877">
    <property type="entry name" value="RNA_MeTrfase_FtsJ_dom"/>
</dbReference>
<name>A0A6V7XRT8_MELEN</name>
<evidence type="ECO:0000256" key="6">
    <source>
        <dbReference type="ARBA" id="ARBA00049477"/>
    </source>
</evidence>
<dbReference type="AlphaFoldDB" id="A0A6V7XRT8"/>
<dbReference type="Gene3D" id="3.40.50.12760">
    <property type="match status" value="1"/>
</dbReference>
<dbReference type="OrthoDB" id="429597at2759"/>
<dbReference type="InterPro" id="IPR025807">
    <property type="entry name" value="Adrift-typ_MeTrfase"/>
</dbReference>
<feature type="active site" description="Proton acceptor" evidence="7">
    <location>
        <position position="282"/>
    </location>
</feature>
<dbReference type="GO" id="GO:0005737">
    <property type="term" value="C:cytoplasm"/>
    <property type="evidence" value="ECO:0007669"/>
    <property type="project" value="TreeGrafter"/>
</dbReference>
<dbReference type="EMBL" id="CAJEWN010002122">
    <property type="protein sequence ID" value="CAD2202036.1"/>
    <property type="molecule type" value="Genomic_DNA"/>
</dbReference>
<organism evidence="9 10">
    <name type="scientific">Meloidogyne enterolobii</name>
    <name type="common">Root-knot nematode worm</name>
    <name type="synonym">Meloidogyne mayaguensis</name>
    <dbReference type="NCBI Taxonomy" id="390850"/>
    <lineage>
        <taxon>Eukaryota</taxon>
        <taxon>Metazoa</taxon>
        <taxon>Ecdysozoa</taxon>
        <taxon>Nematoda</taxon>
        <taxon>Chromadorea</taxon>
        <taxon>Rhabditida</taxon>
        <taxon>Tylenchina</taxon>
        <taxon>Tylenchomorpha</taxon>
        <taxon>Tylenchoidea</taxon>
        <taxon>Meloidogynidae</taxon>
        <taxon>Meloidogyninae</taxon>
        <taxon>Meloidogyne</taxon>
    </lineage>
</organism>
<evidence type="ECO:0000256" key="3">
    <source>
        <dbReference type="ARBA" id="ARBA00022603"/>
    </source>
</evidence>
<evidence type="ECO:0000256" key="2">
    <source>
        <dbReference type="ARBA" id="ARBA00021134"/>
    </source>
</evidence>
<accession>A0A6V7XRT8</accession>
<dbReference type="PANTHER" id="PTHR16121">
    <property type="entry name" value="CAP-SPECIFIC MRNA (NUCLEOSIDE-2'-O-)-METHYLTRANSFERASE 1-RELATED"/>
    <property type="match status" value="1"/>
</dbReference>
<dbReference type="InterPro" id="IPR029063">
    <property type="entry name" value="SAM-dependent_MTases_sf"/>
</dbReference>
<keyword evidence="5 7" id="KW-0949">S-adenosyl-L-methionine</keyword>
<dbReference type="GO" id="GO:0120550">
    <property type="term" value="F:methyltransferase cap2 activity"/>
    <property type="evidence" value="ECO:0007669"/>
    <property type="project" value="UniProtKB-EC"/>
</dbReference>
<feature type="binding site" evidence="7">
    <location>
        <position position="242"/>
    </location>
    <ligand>
        <name>S-adenosyl-L-methionine</name>
        <dbReference type="ChEBI" id="CHEBI:59789"/>
    </ligand>
</feature>
<dbReference type="PROSITE" id="PS51614">
    <property type="entry name" value="SAM_MT_ADRIFT"/>
    <property type="match status" value="1"/>
</dbReference>
<sequence length="452" mass="52236">MNDIKFNDVSMSYKSLLDDLWRKGFTLVSAEHYKCLVEGKELTKTELDDFYSRMNLLKEMLNDVKLRVHSLVITGSDALERWRSFTSFTHPMRHLPRQLLLKCEKGKEPLLCTQAYCKFLQIAVSNPELLQPGSSLENDQPNGIKTLRSFHLCEAPGAFVLALKHCLANLDIKLDWKMNSLSSQQNDSFKHAAPIEFDDNFNNNSARMVFGPDGSGDILNFTNEFLQKFVADFGKFHIITADAGIDCTDEPIDQERKMLPLIEKQLEIAFECLCTGGNFLIKIFTFFENETIQLLTKLCGAFERVECLKPPSSKPGNSEIYLLCINFFGQSKQKNVALSRFFTQQIEECARFFINHQIRFIQFNLHTFRRLSQSERANLEFQKCIVQEVMADFLWHKIFGYLFSFPPPSQFFENYVKMVSLNNNCRTHRAVSNDTKINKIRLDLTEIQTPKN</sequence>
<dbReference type="GO" id="GO:0004483">
    <property type="term" value="F:methyltransferase cap1 activity"/>
    <property type="evidence" value="ECO:0007669"/>
    <property type="project" value="UniProtKB-ARBA"/>
</dbReference>
<evidence type="ECO:0000256" key="1">
    <source>
        <dbReference type="ARBA" id="ARBA00012770"/>
    </source>
</evidence>
<dbReference type="PANTHER" id="PTHR16121:SF2">
    <property type="entry name" value="CAP-SPECIFIC MRNA (NUCLEOSIDE-2'-O-)-METHYLTRANSFERASE 2"/>
    <property type="match status" value="1"/>
</dbReference>
<feature type="binding site" evidence="7">
    <location>
        <position position="157"/>
    </location>
    <ligand>
        <name>S-adenosyl-L-methionine</name>
        <dbReference type="ChEBI" id="CHEBI:59789"/>
    </ligand>
</feature>
<evidence type="ECO:0000256" key="5">
    <source>
        <dbReference type="ARBA" id="ARBA00022691"/>
    </source>
</evidence>
<evidence type="ECO:0000313" key="10">
    <source>
        <dbReference type="Proteomes" id="UP000580250"/>
    </source>
</evidence>
<evidence type="ECO:0000256" key="7">
    <source>
        <dbReference type="PROSITE-ProRule" id="PRU00946"/>
    </source>
</evidence>
<dbReference type="Pfam" id="PF01728">
    <property type="entry name" value="FtsJ"/>
    <property type="match status" value="1"/>
</dbReference>
<keyword evidence="4 7" id="KW-0808">Transferase</keyword>
<proteinExistence type="predicted"/>
<comment type="caution">
    <text evidence="7">Lacks conserved residue(s) required for the propagation of feature annotation.</text>
</comment>
<feature type="domain" description="Adrift-type SAM-dependent 2'-O-MTase" evidence="8">
    <location>
        <begin position="110"/>
        <end position="329"/>
    </location>
</feature>
<reference evidence="9 10" key="1">
    <citation type="submission" date="2020-08" db="EMBL/GenBank/DDBJ databases">
        <authorList>
            <person name="Koutsovoulos G."/>
            <person name="Danchin GJ E."/>
        </authorList>
    </citation>
    <scope>NUCLEOTIDE SEQUENCE [LARGE SCALE GENOMIC DNA]</scope>
</reference>
<dbReference type="InterPro" id="IPR050851">
    <property type="entry name" value="mRNA_Cap_2O-Ribose_MeTrfase"/>
</dbReference>
<gene>
    <name evidence="9" type="ORF">MENT_LOCUS55645</name>
</gene>
<dbReference type="SUPFAM" id="SSF53335">
    <property type="entry name" value="S-adenosyl-L-methionine-dependent methyltransferases"/>
    <property type="match status" value="1"/>
</dbReference>
<evidence type="ECO:0000259" key="8">
    <source>
        <dbReference type="PROSITE" id="PS51614"/>
    </source>
</evidence>
<protein>
    <recommendedName>
        <fullName evidence="2">Cap-specific mRNA (nucleoside-2'-O-)-methyltransferase 2</fullName>
        <ecNumber evidence="1">2.1.1.296</ecNumber>
    </recommendedName>
</protein>
<dbReference type="Proteomes" id="UP000580250">
    <property type="component" value="Unassembled WGS sequence"/>
</dbReference>
<evidence type="ECO:0000256" key="4">
    <source>
        <dbReference type="ARBA" id="ARBA00022679"/>
    </source>
</evidence>
<keyword evidence="3 7" id="KW-0489">Methyltransferase</keyword>
<dbReference type="EC" id="2.1.1.296" evidence="1"/>
<dbReference type="GO" id="GO:0006370">
    <property type="term" value="P:7-methylguanosine mRNA capping"/>
    <property type="evidence" value="ECO:0007669"/>
    <property type="project" value="TreeGrafter"/>
</dbReference>
<comment type="caution">
    <text evidence="9">The sequence shown here is derived from an EMBL/GenBank/DDBJ whole genome shotgun (WGS) entry which is preliminary data.</text>
</comment>
<dbReference type="GO" id="GO:0005634">
    <property type="term" value="C:nucleus"/>
    <property type="evidence" value="ECO:0007669"/>
    <property type="project" value="TreeGrafter"/>
</dbReference>
<comment type="catalytic activity">
    <reaction evidence="6">
        <text>a 5'-end (N(7)-methyl 5'-triphosphoguanosine)-(2'-O-methyl-ribonucleoside)-(ribonucleotide) in mRNA + S-adenosyl-L-methionine = a 5'-end (N(7)-methyl 5'-triphosphoguanosine)-(2'-O-methyl-ribonucleoside)-(2'-O-methyl-ribonucleotide) in mRNA + S-adenosyl-L-homocysteine + H(+)</text>
        <dbReference type="Rhea" id="RHEA:67024"/>
        <dbReference type="Rhea" id="RHEA-COMP:17169"/>
        <dbReference type="Rhea" id="RHEA-COMP:17170"/>
        <dbReference type="ChEBI" id="CHEBI:15378"/>
        <dbReference type="ChEBI" id="CHEBI:57856"/>
        <dbReference type="ChEBI" id="CHEBI:59789"/>
        <dbReference type="ChEBI" id="CHEBI:167612"/>
        <dbReference type="ChEBI" id="CHEBI:167614"/>
        <dbReference type="EC" id="2.1.1.296"/>
    </reaction>
</comment>
<dbReference type="GO" id="GO:0032259">
    <property type="term" value="P:methylation"/>
    <property type="evidence" value="ECO:0007669"/>
    <property type="project" value="UniProtKB-KW"/>
</dbReference>
<evidence type="ECO:0000313" key="9">
    <source>
        <dbReference type="EMBL" id="CAD2202036.1"/>
    </source>
</evidence>